<keyword evidence="1" id="KW-0812">Transmembrane</keyword>
<dbReference type="AlphaFoldDB" id="A0A1E4T1M8"/>
<keyword evidence="1" id="KW-0472">Membrane</keyword>
<feature type="transmembrane region" description="Helical" evidence="1">
    <location>
        <begin position="30"/>
        <end position="50"/>
    </location>
</feature>
<proteinExistence type="predicted"/>
<keyword evidence="3" id="KW-1185">Reference proteome</keyword>
<dbReference type="Proteomes" id="UP000094801">
    <property type="component" value="Unassembled WGS sequence"/>
</dbReference>
<name>A0A1E4T1M8_9ASCO</name>
<accession>A0A1E4T1M8</accession>
<organism evidence="2 3">
    <name type="scientific">[Candida] arabinofermentans NRRL YB-2248</name>
    <dbReference type="NCBI Taxonomy" id="983967"/>
    <lineage>
        <taxon>Eukaryota</taxon>
        <taxon>Fungi</taxon>
        <taxon>Dikarya</taxon>
        <taxon>Ascomycota</taxon>
        <taxon>Saccharomycotina</taxon>
        <taxon>Pichiomycetes</taxon>
        <taxon>Pichiales</taxon>
        <taxon>Pichiaceae</taxon>
        <taxon>Ogataea</taxon>
        <taxon>Ogataea/Candida clade</taxon>
    </lineage>
</organism>
<gene>
    <name evidence="2" type="ORF">CANARDRAFT_28389</name>
</gene>
<dbReference type="EMBL" id="KV453852">
    <property type="protein sequence ID" value="ODV85631.1"/>
    <property type="molecule type" value="Genomic_DNA"/>
</dbReference>
<evidence type="ECO:0000313" key="2">
    <source>
        <dbReference type="EMBL" id="ODV85631.1"/>
    </source>
</evidence>
<evidence type="ECO:0000256" key="1">
    <source>
        <dbReference type="SAM" id="Phobius"/>
    </source>
</evidence>
<protein>
    <submittedName>
        <fullName evidence="2">Uncharacterized protein</fullName>
    </submittedName>
</protein>
<reference evidence="3" key="1">
    <citation type="submission" date="2016-04" db="EMBL/GenBank/DDBJ databases">
        <title>Comparative genomics of biotechnologically important yeasts.</title>
        <authorList>
            <consortium name="DOE Joint Genome Institute"/>
            <person name="Riley R."/>
            <person name="Haridas S."/>
            <person name="Wolfe K.H."/>
            <person name="Lopes M.R."/>
            <person name="Hittinger C.T."/>
            <person name="Goker M."/>
            <person name="Salamov A."/>
            <person name="Wisecaver J."/>
            <person name="Long T.M."/>
            <person name="Aerts A.L."/>
            <person name="Barry K."/>
            <person name="Choi C."/>
            <person name="Clum A."/>
            <person name="Coughlan A.Y."/>
            <person name="Deshpande S."/>
            <person name="Douglass A.P."/>
            <person name="Hanson S.J."/>
            <person name="Klenk H.-P."/>
            <person name="Labutti K."/>
            <person name="Lapidus A."/>
            <person name="Lindquist E."/>
            <person name="Lipzen A."/>
            <person name="Meier-Kolthoff J.P."/>
            <person name="Ohm R.A."/>
            <person name="Otillar R.P."/>
            <person name="Pangilinan J."/>
            <person name="Peng Y."/>
            <person name="Rokas A."/>
            <person name="Rosa C.A."/>
            <person name="Scheuner C."/>
            <person name="Sibirny A.A."/>
            <person name="Slot J.C."/>
            <person name="Stielow J.B."/>
            <person name="Sun H."/>
            <person name="Kurtzman C.P."/>
            <person name="Blackwell M."/>
            <person name="Grigoriev I.V."/>
            <person name="Jeffries T.W."/>
        </authorList>
    </citation>
    <scope>NUCLEOTIDE SEQUENCE [LARGE SCALE GENOMIC DNA]</scope>
    <source>
        <strain evidence="3">NRRL YB-2248</strain>
    </source>
</reference>
<sequence>MERVRLLSTSPPNRFQSLIVNRHDQISFPFPFSFSPTVFVILIPINVTVIDIRQ</sequence>
<evidence type="ECO:0000313" key="3">
    <source>
        <dbReference type="Proteomes" id="UP000094801"/>
    </source>
</evidence>
<keyword evidence="1" id="KW-1133">Transmembrane helix</keyword>